<dbReference type="AlphaFoldDB" id="A0A5N5J1D9"/>
<dbReference type="EMBL" id="VDCV01000019">
    <property type="protein sequence ID" value="KAB5511827.1"/>
    <property type="molecule type" value="Genomic_DNA"/>
</dbReference>
<sequence>MRIIQVLSLSLYLSLSYSGFLVWVVFASTNEATALTPFLQRDICFATLKNKSNGALLKSKSGVEIFDKKAVVNFGRNSTKLSWINRDYLLEGSLQGVEEVELNVKVRGSSDAPKCWVEKCGVHLIMVKDKAKYSMRASTPDDQRMQSILIRELQEGKFIGYKRRSIHFKPLLM</sequence>
<organism evidence="2 3">
    <name type="scientific">Salix brachista</name>
    <dbReference type="NCBI Taxonomy" id="2182728"/>
    <lineage>
        <taxon>Eukaryota</taxon>
        <taxon>Viridiplantae</taxon>
        <taxon>Streptophyta</taxon>
        <taxon>Embryophyta</taxon>
        <taxon>Tracheophyta</taxon>
        <taxon>Spermatophyta</taxon>
        <taxon>Magnoliopsida</taxon>
        <taxon>eudicotyledons</taxon>
        <taxon>Gunneridae</taxon>
        <taxon>Pentapetalae</taxon>
        <taxon>rosids</taxon>
        <taxon>fabids</taxon>
        <taxon>Malpighiales</taxon>
        <taxon>Salicaceae</taxon>
        <taxon>Saliceae</taxon>
        <taxon>Salix</taxon>
    </lineage>
</organism>
<reference evidence="2" key="2">
    <citation type="journal article" date="2019" name="Nat. Commun.">
        <title>Genome-wide analysis of Cushion willow provides insights into alpine plant divergence in a biodiversity hotspot.</title>
        <authorList>
            <person name="Chen J.H."/>
            <person name="Huang Y."/>
            <person name="Brachi B."/>
            <person name="Yun Q.Z."/>
            <person name="Zhang W."/>
            <person name="Lu W."/>
            <person name="Li H.N."/>
            <person name="Li W.Q."/>
            <person name="Sun X.D."/>
            <person name="Wang G.Y."/>
            <person name="He J."/>
            <person name="Zhou Z."/>
            <person name="Chen K.Y."/>
            <person name="Ji Y.H."/>
            <person name="Shi M.M."/>
            <person name="Sun W.G."/>
            <person name="Yang Y.P."/>
            <person name="Zhang R.G."/>
            <person name="Abbott R.J."/>
            <person name="Sun H."/>
        </authorList>
    </citation>
    <scope>NUCLEOTIDE SEQUENCE</scope>
    <source>
        <strain evidence="2">Br00</strain>
        <tissue evidence="2">Leaf</tissue>
    </source>
</reference>
<evidence type="ECO:0000313" key="1">
    <source>
        <dbReference type="EMBL" id="KAB5511827.1"/>
    </source>
</evidence>
<accession>A0A5N5J1D9</accession>
<comment type="caution">
    <text evidence="2">The sequence shown here is derived from an EMBL/GenBank/DDBJ whole genome shotgun (WGS) entry which is preliminary data.</text>
</comment>
<gene>
    <name evidence="1" type="ORF">DKX38_028855</name>
    <name evidence="2" type="ORF">DKX38_028858</name>
</gene>
<reference evidence="3" key="1">
    <citation type="journal article" date="2019" name="Gigascience">
        <title>De novo genome assembly of the endangered Acer yangbiense, a plant species with extremely small populations endemic to Yunnan Province, China.</title>
        <authorList>
            <person name="Yang J."/>
            <person name="Wariss H.M."/>
            <person name="Tao L."/>
            <person name="Zhang R."/>
            <person name="Yun Q."/>
            <person name="Hollingsworth P."/>
            <person name="Dao Z."/>
            <person name="Luo G."/>
            <person name="Guo H."/>
            <person name="Ma Y."/>
            <person name="Sun W."/>
        </authorList>
    </citation>
    <scope>NUCLEOTIDE SEQUENCE [LARGE SCALE GENOMIC DNA]</scope>
    <source>
        <strain evidence="3">cv. br00</strain>
    </source>
</reference>
<proteinExistence type="predicted"/>
<name>A0A5N5J1D9_9ROSI</name>
<dbReference type="Proteomes" id="UP000326939">
    <property type="component" value="Chromosome 19"/>
</dbReference>
<evidence type="ECO:0000313" key="3">
    <source>
        <dbReference type="Proteomes" id="UP000326939"/>
    </source>
</evidence>
<keyword evidence="3" id="KW-1185">Reference proteome</keyword>
<evidence type="ECO:0000313" key="2">
    <source>
        <dbReference type="EMBL" id="KAB5511830.1"/>
    </source>
</evidence>
<protein>
    <submittedName>
        <fullName evidence="2">Uncharacterized protein</fullName>
    </submittedName>
</protein>
<dbReference type="EMBL" id="VDCV01000019">
    <property type="protein sequence ID" value="KAB5511830.1"/>
    <property type="molecule type" value="Genomic_DNA"/>
</dbReference>
<reference evidence="2" key="3">
    <citation type="submission" date="2019-05" db="EMBL/GenBank/DDBJ databases">
        <authorList>
            <person name="Zhang R."/>
        </authorList>
    </citation>
    <scope>NUCLEOTIDE SEQUENCE [LARGE SCALE GENOMIC DNA]</scope>
    <source>
        <strain evidence="2">Br00</strain>
        <tissue evidence="2">Leaf</tissue>
    </source>
</reference>